<keyword evidence="1" id="KW-0597">Phosphoprotein</keyword>
<dbReference type="CDD" id="cd19920">
    <property type="entry name" value="REC_PA4781-like"/>
    <property type="match status" value="1"/>
</dbReference>
<dbReference type="PANTHER" id="PTHR45228">
    <property type="entry name" value="CYCLIC DI-GMP PHOSPHODIESTERASE TM_0186-RELATED"/>
    <property type="match status" value="1"/>
</dbReference>
<dbReference type="InterPro" id="IPR001789">
    <property type="entry name" value="Sig_transdc_resp-reg_receiver"/>
</dbReference>
<dbReference type="GO" id="GO:0000160">
    <property type="term" value="P:phosphorelay signal transduction system"/>
    <property type="evidence" value="ECO:0007669"/>
    <property type="project" value="InterPro"/>
</dbReference>
<sequence>MTSTLPLILAVDDEASNLQLLRQILQEHYRLLFAKDGARALELARQEQPSLILLDVMMPGMTGHEACRALKADPATAGIPVIFVTALSDTEDEVRGFDAGAVDYITKPVSAPIVRARVRTHLSLVRMDELKETRLQIVQRLGLAAEYKDNETGMHVIRMSHYSRLLGIAAGMSEAQADDLLHAAPMHDVGKIGIPDRILQKPGPLDKDEWAIMQSHATIGADIIGEHPHGMLKLARNIALSHHEKWDGSGYPNGLAGEQIPLEGRICAIADVFDALTSERPYKAAWPLQDAIDFLKKQRGAHFDPALVDLFIEQLPAVLAIKEKWAEEHVARAA</sequence>
<reference evidence="5 6" key="1">
    <citation type="journal article" date="2015" name="Stand. Genomic Sci.">
        <title>Genomic Encyclopedia of Bacterial and Archaeal Type Strains, Phase III: the genomes of soil and plant-associated and newly described type strains.</title>
        <authorList>
            <person name="Whitman W.B."/>
            <person name="Woyke T."/>
            <person name="Klenk H.P."/>
            <person name="Zhou Y."/>
            <person name="Lilburn T.G."/>
            <person name="Beck B.J."/>
            <person name="De Vos P."/>
            <person name="Vandamme P."/>
            <person name="Eisen J.A."/>
            <person name="Garrity G."/>
            <person name="Hugenholtz P."/>
            <person name="Kyrpides N.C."/>
        </authorList>
    </citation>
    <scope>NUCLEOTIDE SEQUENCE [LARGE SCALE GENOMIC DNA]</scope>
    <source>
        <strain evidence="5 6">CGMCC 1.10685</strain>
    </source>
</reference>
<reference evidence="4 7" key="3">
    <citation type="submission" date="2019-12" db="EMBL/GenBank/DDBJ databases">
        <title>Draft Genome Sequences of Six Type Strains of the Genus Massilia.</title>
        <authorList>
            <person name="Miess H."/>
            <person name="Frediansyah A."/>
            <person name="Goeker M."/>
            <person name="Gross H."/>
        </authorList>
    </citation>
    <scope>NUCLEOTIDE SEQUENCE [LARGE SCALE GENOMIC DNA]</scope>
    <source>
        <strain evidence="4 7">DSM 26639</strain>
    </source>
</reference>
<feature type="domain" description="HD-GYP" evidence="3">
    <location>
        <begin position="130"/>
        <end position="327"/>
    </location>
</feature>
<dbReference type="PROSITE" id="PS50110">
    <property type="entry name" value="RESPONSE_REGULATORY"/>
    <property type="match status" value="1"/>
</dbReference>
<dbReference type="Pfam" id="PF13487">
    <property type="entry name" value="HD_5"/>
    <property type="match status" value="1"/>
</dbReference>
<dbReference type="Gene3D" id="3.40.50.2300">
    <property type="match status" value="1"/>
</dbReference>
<dbReference type="SUPFAM" id="SSF52172">
    <property type="entry name" value="CheY-like"/>
    <property type="match status" value="1"/>
</dbReference>
<evidence type="ECO:0000256" key="1">
    <source>
        <dbReference type="PROSITE-ProRule" id="PRU00169"/>
    </source>
</evidence>
<dbReference type="Proteomes" id="UP000315112">
    <property type="component" value="Unassembled WGS sequence"/>
</dbReference>
<dbReference type="Proteomes" id="UP000437862">
    <property type="component" value="Chromosome"/>
</dbReference>
<accession>A0A562PWD6</accession>
<dbReference type="RefSeq" id="WP_145874512.1">
    <property type="nucleotide sequence ID" value="NZ_CP046904.1"/>
</dbReference>
<gene>
    <name evidence="4" type="ORF">GO485_12685</name>
    <name evidence="5" type="ORF">IP92_02137</name>
</gene>
<dbReference type="Pfam" id="PF00072">
    <property type="entry name" value="Response_reg"/>
    <property type="match status" value="1"/>
</dbReference>
<feature type="modified residue" description="4-aspartylphosphate" evidence="1">
    <location>
        <position position="55"/>
    </location>
</feature>
<dbReference type="CDD" id="cd00077">
    <property type="entry name" value="HDc"/>
    <property type="match status" value="1"/>
</dbReference>
<name>A0A562PWD6_9BURK</name>
<dbReference type="GO" id="GO:0008081">
    <property type="term" value="F:phosphoric diester hydrolase activity"/>
    <property type="evidence" value="ECO:0007669"/>
    <property type="project" value="UniProtKB-ARBA"/>
</dbReference>
<dbReference type="Gene3D" id="1.10.3210.10">
    <property type="entry name" value="Hypothetical protein af1432"/>
    <property type="match status" value="1"/>
</dbReference>
<dbReference type="InterPro" id="IPR037522">
    <property type="entry name" value="HD_GYP_dom"/>
</dbReference>
<keyword evidence="7" id="KW-1185">Reference proteome</keyword>
<protein>
    <submittedName>
        <fullName evidence="4 5">Response regulator</fullName>
    </submittedName>
</protein>
<evidence type="ECO:0000313" key="6">
    <source>
        <dbReference type="Proteomes" id="UP000315112"/>
    </source>
</evidence>
<dbReference type="InterPro" id="IPR011006">
    <property type="entry name" value="CheY-like_superfamily"/>
</dbReference>
<dbReference type="SMART" id="SM00448">
    <property type="entry name" value="REC"/>
    <property type="match status" value="1"/>
</dbReference>
<dbReference type="SMART" id="SM00471">
    <property type="entry name" value="HDc"/>
    <property type="match status" value="1"/>
</dbReference>
<dbReference type="SUPFAM" id="SSF109604">
    <property type="entry name" value="HD-domain/PDEase-like"/>
    <property type="match status" value="1"/>
</dbReference>
<evidence type="ECO:0000313" key="7">
    <source>
        <dbReference type="Proteomes" id="UP000437862"/>
    </source>
</evidence>
<evidence type="ECO:0000313" key="4">
    <source>
        <dbReference type="EMBL" id="QGZ39822.1"/>
    </source>
</evidence>
<feature type="domain" description="Response regulatory" evidence="2">
    <location>
        <begin position="7"/>
        <end position="122"/>
    </location>
</feature>
<dbReference type="PROSITE" id="PS51832">
    <property type="entry name" value="HD_GYP"/>
    <property type="match status" value="1"/>
</dbReference>
<reference evidence="5" key="2">
    <citation type="submission" date="2019-07" db="EMBL/GenBank/DDBJ databases">
        <authorList>
            <person name="Whitman W."/>
            <person name="Huntemann M."/>
            <person name="Clum A."/>
            <person name="Pillay M."/>
            <person name="Palaniappan K."/>
            <person name="Varghese N."/>
            <person name="Mikhailova N."/>
            <person name="Stamatis D."/>
            <person name="Reddy T."/>
            <person name="Daum C."/>
            <person name="Shapiro N."/>
            <person name="Ivanova N."/>
            <person name="Kyrpides N."/>
            <person name="Woyke T."/>
        </authorList>
    </citation>
    <scope>NUCLEOTIDE SEQUENCE</scope>
    <source>
        <strain evidence="5">CGMCC 1.10685</strain>
    </source>
</reference>
<evidence type="ECO:0000259" key="2">
    <source>
        <dbReference type="PROSITE" id="PS50110"/>
    </source>
</evidence>
<evidence type="ECO:0000259" key="3">
    <source>
        <dbReference type="PROSITE" id="PS51832"/>
    </source>
</evidence>
<dbReference type="OrthoDB" id="9763857at2"/>
<dbReference type="EMBL" id="VLKW01000003">
    <property type="protein sequence ID" value="TWI48744.1"/>
    <property type="molecule type" value="Genomic_DNA"/>
</dbReference>
<dbReference type="EMBL" id="CP046904">
    <property type="protein sequence ID" value="QGZ39822.1"/>
    <property type="molecule type" value="Genomic_DNA"/>
</dbReference>
<organism evidence="5 6">
    <name type="scientific">Pseudoduganella flava</name>
    <dbReference type="NCBI Taxonomy" id="871742"/>
    <lineage>
        <taxon>Bacteria</taxon>
        <taxon>Pseudomonadati</taxon>
        <taxon>Pseudomonadota</taxon>
        <taxon>Betaproteobacteria</taxon>
        <taxon>Burkholderiales</taxon>
        <taxon>Oxalobacteraceae</taxon>
        <taxon>Telluria group</taxon>
        <taxon>Pseudoduganella</taxon>
    </lineage>
</organism>
<evidence type="ECO:0000313" key="5">
    <source>
        <dbReference type="EMBL" id="TWI48744.1"/>
    </source>
</evidence>
<dbReference type="InterPro" id="IPR003607">
    <property type="entry name" value="HD/PDEase_dom"/>
</dbReference>
<dbReference type="AlphaFoldDB" id="A0A562PWD6"/>
<proteinExistence type="predicted"/>
<dbReference type="InterPro" id="IPR052020">
    <property type="entry name" value="Cyclic_di-GMP/3'3'-cGAMP_PDE"/>
</dbReference>
<dbReference type="PANTHER" id="PTHR45228:SF5">
    <property type="entry name" value="CYCLIC DI-GMP PHOSPHODIESTERASE VC_1348-RELATED"/>
    <property type="match status" value="1"/>
</dbReference>